<keyword evidence="1" id="KW-0238">DNA-binding</keyword>
<organism evidence="4 5">
    <name type="scientific">Clostridium tertium</name>
    <dbReference type="NCBI Taxonomy" id="1559"/>
    <lineage>
        <taxon>Bacteria</taxon>
        <taxon>Bacillati</taxon>
        <taxon>Bacillota</taxon>
        <taxon>Clostridia</taxon>
        <taxon>Eubacteriales</taxon>
        <taxon>Clostridiaceae</taxon>
        <taxon>Clostridium</taxon>
    </lineage>
</organism>
<keyword evidence="2" id="KW-0175">Coiled coil</keyword>
<sequence>MKGDFKKYYTTGEFAELCGIKKKTLFHYDDIDLFKPEKVMSNGYRYYSKYQLEVFNVISVLKEIGMPLKEIKKFLDKRNPENTLQLLKYEKEQVEKEIHNLKRIQKLLEVKLNLIEVGINSTSELVLEEKEEEYIVLSNPVNETEDDYDIETYTEHIKYCIDNDLDYGYPVGSIINKENLINRRFDKYSYYFSKVIEKKKYKDLVLKPKGLYLVGYSHGYYDKVYKVYEKMIKYIEENNLRINGYSYEEVLIDEIASSIGDDFVIKISIKVDKN</sequence>
<accession>A0A9X4B230</accession>
<dbReference type="PANTHER" id="PTHR30204">
    <property type="entry name" value="REDOX-CYCLING DRUG-SENSING TRANSCRIPTIONAL ACTIVATOR SOXR"/>
    <property type="match status" value="1"/>
</dbReference>
<dbReference type="PROSITE" id="PS00552">
    <property type="entry name" value="HTH_MERR_1"/>
    <property type="match status" value="1"/>
</dbReference>
<proteinExistence type="predicted"/>
<dbReference type="Pfam" id="PF13411">
    <property type="entry name" value="MerR_1"/>
    <property type="match status" value="1"/>
</dbReference>
<reference evidence="4" key="1">
    <citation type="submission" date="2022-05" db="EMBL/GenBank/DDBJ databases">
        <title>Draft genome sequence of Clostridium tertium strain CP3 isolated from Peru.</title>
        <authorList>
            <person name="Hurtado R."/>
            <person name="Lima L."/>
            <person name="Sousa T."/>
            <person name="Jaiswal A.K."/>
            <person name="Tiwari S."/>
            <person name="Maturrano L."/>
            <person name="Brenig B."/>
            <person name="Azevedo V."/>
        </authorList>
    </citation>
    <scope>NUCLEOTIDE SEQUENCE</scope>
    <source>
        <strain evidence="4">CP3</strain>
    </source>
</reference>
<protein>
    <submittedName>
        <fullName evidence="4">MerR family transcriptional regulator</fullName>
    </submittedName>
</protein>
<gene>
    <name evidence="4" type="ORF">NE398_14540</name>
</gene>
<dbReference type="InterPro" id="IPR011256">
    <property type="entry name" value="Reg_factor_effector_dom_sf"/>
</dbReference>
<dbReference type="SUPFAM" id="SSF46955">
    <property type="entry name" value="Putative DNA-binding domain"/>
    <property type="match status" value="1"/>
</dbReference>
<evidence type="ECO:0000313" key="5">
    <source>
        <dbReference type="Proteomes" id="UP001141183"/>
    </source>
</evidence>
<dbReference type="SUPFAM" id="SSF55136">
    <property type="entry name" value="Probable bacterial effector-binding domain"/>
    <property type="match status" value="1"/>
</dbReference>
<dbReference type="InterPro" id="IPR047057">
    <property type="entry name" value="MerR_fam"/>
</dbReference>
<keyword evidence="5" id="KW-1185">Reference proteome</keyword>
<dbReference type="GO" id="GO:0003677">
    <property type="term" value="F:DNA binding"/>
    <property type="evidence" value="ECO:0007669"/>
    <property type="project" value="UniProtKB-KW"/>
</dbReference>
<dbReference type="Proteomes" id="UP001141183">
    <property type="component" value="Unassembled WGS sequence"/>
</dbReference>
<dbReference type="RefSeq" id="WP_008677083.1">
    <property type="nucleotide sequence ID" value="NZ_CABKOG010000003.1"/>
</dbReference>
<dbReference type="AlphaFoldDB" id="A0A9X4B230"/>
<evidence type="ECO:0000313" key="4">
    <source>
        <dbReference type="EMBL" id="MDC4241372.1"/>
    </source>
</evidence>
<dbReference type="CDD" id="cd04782">
    <property type="entry name" value="HTH_BltR"/>
    <property type="match status" value="1"/>
</dbReference>
<dbReference type="InterPro" id="IPR009061">
    <property type="entry name" value="DNA-bd_dom_put_sf"/>
</dbReference>
<evidence type="ECO:0000259" key="3">
    <source>
        <dbReference type="PROSITE" id="PS50937"/>
    </source>
</evidence>
<comment type="caution">
    <text evidence="4">The sequence shown here is derived from an EMBL/GenBank/DDBJ whole genome shotgun (WGS) entry which is preliminary data.</text>
</comment>
<dbReference type="EMBL" id="JAMRYU010000015">
    <property type="protein sequence ID" value="MDC4241372.1"/>
    <property type="molecule type" value="Genomic_DNA"/>
</dbReference>
<dbReference type="PROSITE" id="PS50937">
    <property type="entry name" value="HTH_MERR_2"/>
    <property type="match status" value="1"/>
</dbReference>
<dbReference type="PANTHER" id="PTHR30204:SF85">
    <property type="entry name" value="MULTIDRUG-EFFLUX TRANSPORTER 2 REGULATOR"/>
    <property type="match status" value="1"/>
</dbReference>
<dbReference type="Gene3D" id="1.10.1660.10">
    <property type="match status" value="1"/>
</dbReference>
<evidence type="ECO:0000256" key="2">
    <source>
        <dbReference type="SAM" id="Coils"/>
    </source>
</evidence>
<feature type="domain" description="HTH merR-type" evidence="3">
    <location>
        <begin position="8"/>
        <end position="77"/>
    </location>
</feature>
<feature type="coiled-coil region" evidence="2">
    <location>
        <begin position="84"/>
        <end position="111"/>
    </location>
</feature>
<dbReference type="SMART" id="SM00422">
    <property type="entry name" value="HTH_MERR"/>
    <property type="match status" value="1"/>
</dbReference>
<name>A0A9X4B230_9CLOT</name>
<dbReference type="Gene3D" id="3.20.80.10">
    <property type="entry name" value="Regulatory factor, effector binding domain"/>
    <property type="match status" value="1"/>
</dbReference>
<dbReference type="InterPro" id="IPR000551">
    <property type="entry name" value="MerR-type_HTH_dom"/>
</dbReference>
<evidence type="ECO:0000256" key="1">
    <source>
        <dbReference type="ARBA" id="ARBA00023125"/>
    </source>
</evidence>
<dbReference type="GO" id="GO:0003700">
    <property type="term" value="F:DNA-binding transcription factor activity"/>
    <property type="evidence" value="ECO:0007669"/>
    <property type="project" value="InterPro"/>
</dbReference>